<dbReference type="Proteomes" id="UP000623440">
    <property type="component" value="Unassembled WGS sequence"/>
</dbReference>
<comment type="caution">
    <text evidence="1">The sequence shown here is derived from an EMBL/GenBank/DDBJ whole genome shotgun (WGS) entry which is preliminary data.</text>
</comment>
<sequence length="135" mass="15251">MDEEILQALKKEGWNLEKANNGLYHTLYHGQNAELIVNLNIMNLEKSIILAIACLPIKVMPSQNNKIAQFLNQLNLKTFFGSFELNYTTGEIAFHTGIFYFNTDLQMPMIVNCLDAAAYAADMDYPSILEKVGDN</sequence>
<name>A0ABR8E4E0_9NOSO</name>
<protein>
    <submittedName>
        <fullName evidence="1">YbjN domain-containing protein</fullName>
    </submittedName>
</protein>
<dbReference type="EMBL" id="JACJSI010000360">
    <property type="protein sequence ID" value="MBD2535947.1"/>
    <property type="molecule type" value="Genomic_DNA"/>
</dbReference>
<organism evidence="1 2">
    <name type="scientific">Nostoc flagelliforme FACHB-838</name>
    <dbReference type="NCBI Taxonomy" id="2692904"/>
    <lineage>
        <taxon>Bacteria</taxon>
        <taxon>Bacillati</taxon>
        <taxon>Cyanobacteriota</taxon>
        <taxon>Cyanophyceae</taxon>
        <taxon>Nostocales</taxon>
        <taxon>Nostocaceae</taxon>
        <taxon>Nostoc</taxon>
    </lineage>
</organism>
<accession>A0ABR8E4E0</accession>
<gene>
    <name evidence="1" type="ORF">H6G97_44130</name>
</gene>
<reference evidence="1 2" key="1">
    <citation type="journal article" date="2020" name="ISME J.">
        <title>Comparative genomics reveals insights into cyanobacterial evolution and habitat adaptation.</title>
        <authorList>
            <person name="Chen M.Y."/>
            <person name="Teng W.K."/>
            <person name="Zhao L."/>
            <person name="Hu C.X."/>
            <person name="Zhou Y.K."/>
            <person name="Han B.P."/>
            <person name="Song L.R."/>
            <person name="Shu W.S."/>
        </authorList>
    </citation>
    <scope>NUCLEOTIDE SEQUENCE [LARGE SCALE GENOMIC DNA]</scope>
    <source>
        <strain evidence="1 2">FACHB-838</strain>
    </source>
</reference>
<dbReference type="InterPro" id="IPR019660">
    <property type="entry name" value="Put_sensory_transdc_reg_YbjN"/>
</dbReference>
<evidence type="ECO:0000313" key="1">
    <source>
        <dbReference type="EMBL" id="MBD2535947.1"/>
    </source>
</evidence>
<keyword evidence="2" id="KW-1185">Reference proteome</keyword>
<dbReference type="RefSeq" id="WP_190946729.1">
    <property type="nucleotide sequence ID" value="NZ_JACJSI010000360.1"/>
</dbReference>
<proteinExistence type="predicted"/>
<evidence type="ECO:0000313" key="2">
    <source>
        <dbReference type="Proteomes" id="UP000623440"/>
    </source>
</evidence>
<dbReference type="Pfam" id="PF10722">
    <property type="entry name" value="YbjN"/>
    <property type="match status" value="1"/>
</dbReference>